<dbReference type="SUPFAM" id="SSF52540">
    <property type="entry name" value="P-loop containing nucleoside triphosphate hydrolases"/>
    <property type="match status" value="1"/>
</dbReference>
<dbReference type="Proteomes" id="UP001324185">
    <property type="component" value="Chromosome"/>
</dbReference>
<dbReference type="PANTHER" id="PTHR46743:SF2">
    <property type="entry name" value="TEICHOIC ACIDS EXPORT ATP-BINDING PROTEIN TAGH"/>
    <property type="match status" value="1"/>
</dbReference>
<evidence type="ECO:0000313" key="6">
    <source>
        <dbReference type="EMBL" id="WQG84806.1"/>
    </source>
</evidence>
<organism evidence="6 7">
    <name type="scientific">Kangiella aquimarina</name>
    <dbReference type="NCBI Taxonomy" id="261965"/>
    <lineage>
        <taxon>Bacteria</taxon>
        <taxon>Pseudomonadati</taxon>
        <taxon>Pseudomonadota</taxon>
        <taxon>Gammaproteobacteria</taxon>
        <taxon>Kangiellales</taxon>
        <taxon>Kangiellaceae</taxon>
        <taxon>Kangiella</taxon>
    </lineage>
</organism>
<gene>
    <name evidence="6" type="ORF">SR900_10070</name>
</gene>
<evidence type="ECO:0000256" key="3">
    <source>
        <dbReference type="ARBA" id="ARBA00022741"/>
    </source>
</evidence>
<dbReference type="SMART" id="SM00382">
    <property type="entry name" value="AAA"/>
    <property type="match status" value="1"/>
</dbReference>
<feature type="domain" description="ABC transporter" evidence="5">
    <location>
        <begin position="2"/>
        <end position="216"/>
    </location>
</feature>
<evidence type="ECO:0000259" key="5">
    <source>
        <dbReference type="PROSITE" id="PS50893"/>
    </source>
</evidence>
<dbReference type="PROSITE" id="PS00211">
    <property type="entry name" value="ABC_TRANSPORTER_1"/>
    <property type="match status" value="1"/>
</dbReference>
<dbReference type="InterPro" id="IPR017871">
    <property type="entry name" value="ABC_transporter-like_CS"/>
</dbReference>
<dbReference type="RefSeq" id="WP_018625583.1">
    <property type="nucleotide sequence ID" value="NZ_CP140158.1"/>
</dbReference>
<dbReference type="GO" id="GO:0005524">
    <property type="term" value="F:ATP binding"/>
    <property type="evidence" value="ECO:0007669"/>
    <property type="project" value="UniProtKB-KW"/>
</dbReference>
<accession>A0ABZ0X361</accession>
<dbReference type="InterPro" id="IPR050683">
    <property type="entry name" value="Bact_Polysacc_Export_ATP-bd"/>
</dbReference>
<proteinExistence type="inferred from homology"/>
<dbReference type="Pfam" id="PF00005">
    <property type="entry name" value="ABC_tran"/>
    <property type="match status" value="1"/>
</dbReference>
<keyword evidence="3" id="KW-0547">Nucleotide-binding</keyword>
<name>A0ABZ0X361_9GAMM</name>
<evidence type="ECO:0000256" key="2">
    <source>
        <dbReference type="ARBA" id="ARBA00022448"/>
    </source>
</evidence>
<dbReference type="InterPro" id="IPR003439">
    <property type="entry name" value="ABC_transporter-like_ATP-bd"/>
</dbReference>
<dbReference type="InterPro" id="IPR027417">
    <property type="entry name" value="P-loop_NTPase"/>
</dbReference>
<dbReference type="PROSITE" id="PS50893">
    <property type="entry name" value="ABC_TRANSPORTER_2"/>
    <property type="match status" value="1"/>
</dbReference>
<dbReference type="InterPro" id="IPR003593">
    <property type="entry name" value="AAA+_ATPase"/>
</dbReference>
<evidence type="ECO:0000256" key="1">
    <source>
        <dbReference type="ARBA" id="ARBA00005417"/>
    </source>
</evidence>
<dbReference type="Gene3D" id="3.40.50.300">
    <property type="entry name" value="P-loop containing nucleotide triphosphate hydrolases"/>
    <property type="match status" value="1"/>
</dbReference>
<keyword evidence="2" id="KW-0813">Transport</keyword>
<keyword evidence="4 6" id="KW-0067">ATP-binding</keyword>
<reference evidence="6 7" key="1">
    <citation type="submission" date="2023-11" db="EMBL/GenBank/DDBJ databases">
        <title>MicrobeMod: A computational toolkit for identifying prokaryotic methylation and restriction-modification with nanopore sequencing.</title>
        <authorList>
            <person name="Crits-Christoph A."/>
            <person name="Kang S.C."/>
            <person name="Lee H."/>
            <person name="Ostrov N."/>
        </authorList>
    </citation>
    <scope>NUCLEOTIDE SEQUENCE [LARGE SCALE GENOMIC DNA]</scope>
    <source>
        <strain evidence="6 7">DSMZ 16071</strain>
    </source>
</reference>
<evidence type="ECO:0000256" key="4">
    <source>
        <dbReference type="ARBA" id="ARBA00022840"/>
    </source>
</evidence>
<comment type="similarity">
    <text evidence="1">Belongs to the ABC transporter superfamily.</text>
</comment>
<dbReference type="EMBL" id="CP140158">
    <property type="protein sequence ID" value="WQG84806.1"/>
    <property type="molecule type" value="Genomic_DNA"/>
</dbReference>
<keyword evidence="7" id="KW-1185">Reference proteome</keyword>
<dbReference type="CDD" id="cd03220">
    <property type="entry name" value="ABC_KpsT_Wzt"/>
    <property type="match status" value="1"/>
</dbReference>
<protein>
    <submittedName>
        <fullName evidence="6">ABC transporter ATP-binding protein</fullName>
    </submittedName>
</protein>
<dbReference type="InterPro" id="IPR015860">
    <property type="entry name" value="ABC_transpr_TagH-like"/>
</dbReference>
<evidence type="ECO:0000313" key="7">
    <source>
        <dbReference type="Proteomes" id="UP001324185"/>
    </source>
</evidence>
<dbReference type="PANTHER" id="PTHR46743">
    <property type="entry name" value="TEICHOIC ACIDS EXPORT ATP-BINDING PROTEIN TAGH"/>
    <property type="match status" value="1"/>
</dbReference>
<sequence length="216" mass="24350">MIQLNNVTKYYPSSLGNQYILKNISFSFPENRNLAILGANGAGKSTLFRMLAGSEYPNSGTITSSASISWPVALATGIHPQMTGRENTRFIGRVNGVLDLEEYERKVQHFTELKHKYDLPVRSYSSGMRARLAFACCIAIDFDIYLIDEATSVGDQRFKKKAKQSLMNKSKNANIIMVSHDIKEIKQFCDSAVIIEKGQLKFYEDLEDAISVYRKL</sequence>